<proteinExistence type="predicted"/>
<dbReference type="Proteomes" id="UP000299102">
    <property type="component" value="Unassembled WGS sequence"/>
</dbReference>
<protein>
    <submittedName>
        <fullName evidence="1">Uncharacterized protein</fullName>
    </submittedName>
</protein>
<name>A0A4C1WB84_EUMVA</name>
<accession>A0A4C1WB84</accession>
<comment type="caution">
    <text evidence="1">The sequence shown here is derived from an EMBL/GenBank/DDBJ whole genome shotgun (WGS) entry which is preliminary data.</text>
</comment>
<dbReference type="AlphaFoldDB" id="A0A4C1WB84"/>
<evidence type="ECO:0000313" key="2">
    <source>
        <dbReference type="Proteomes" id="UP000299102"/>
    </source>
</evidence>
<sequence length="155" mass="17554">MSLAVKLINTFSFPGRVVERCQERRGQKEKLAKSMSDQWGSETIITNIALFLSFYHSYLRLNAYAENHRPANDARAGRGGAPTIYGGPFVNPVDFSRIPAYTCAWCRNSYPIYYLRPALRYIEEHYRDISMEGPTSQRALRGTAASGLSSKVETY</sequence>
<evidence type="ECO:0000313" key="1">
    <source>
        <dbReference type="EMBL" id="GBP48321.1"/>
    </source>
</evidence>
<gene>
    <name evidence="1" type="ORF">EVAR_34814_1</name>
</gene>
<reference evidence="1 2" key="1">
    <citation type="journal article" date="2019" name="Commun. Biol.">
        <title>The bagworm genome reveals a unique fibroin gene that provides high tensile strength.</title>
        <authorList>
            <person name="Kono N."/>
            <person name="Nakamura H."/>
            <person name="Ohtoshi R."/>
            <person name="Tomita M."/>
            <person name="Numata K."/>
            <person name="Arakawa K."/>
        </authorList>
    </citation>
    <scope>NUCLEOTIDE SEQUENCE [LARGE SCALE GENOMIC DNA]</scope>
</reference>
<organism evidence="1 2">
    <name type="scientific">Eumeta variegata</name>
    <name type="common">Bagworm moth</name>
    <name type="synonym">Eumeta japonica</name>
    <dbReference type="NCBI Taxonomy" id="151549"/>
    <lineage>
        <taxon>Eukaryota</taxon>
        <taxon>Metazoa</taxon>
        <taxon>Ecdysozoa</taxon>
        <taxon>Arthropoda</taxon>
        <taxon>Hexapoda</taxon>
        <taxon>Insecta</taxon>
        <taxon>Pterygota</taxon>
        <taxon>Neoptera</taxon>
        <taxon>Endopterygota</taxon>
        <taxon>Lepidoptera</taxon>
        <taxon>Glossata</taxon>
        <taxon>Ditrysia</taxon>
        <taxon>Tineoidea</taxon>
        <taxon>Psychidae</taxon>
        <taxon>Oiketicinae</taxon>
        <taxon>Eumeta</taxon>
    </lineage>
</organism>
<keyword evidence="2" id="KW-1185">Reference proteome</keyword>
<dbReference type="EMBL" id="BGZK01000521">
    <property type="protein sequence ID" value="GBP48321.1"/>
    <property type="molecule type" value="Genomic_DNA"/>
</dbReference>